<keyword evidence="2" id="KW-1185">Reference proteome</keyword>
<proteinExistence type="predicted"/>
<protein>
    <submittedName>
        <fullName evidence="1">Uncharacterized protein</fullName>
    </submittedName>
</protein>
<dbReference type="Proteomes" id="UP001151760">
    <property type="component" value="Unassembled WGS sequence"/>
</dbReference>
<reference evidence="1" key="1">
    <citation type="journal article" date="2022" name="Int. J. Mol. Sci.">
        <title>Draft Genome of Tanacetum Coccineum: Genomic Comparison of Closely Related Tanacetum-Family Plants.</title>
        <authorList>
            <person name="Yamashiro T."/>
            <person name="Shiraishi A."/>
            <person name="Nakayama K."/>
            <person name="Satake H."/>
        </authorList>
    </citation>
    <scope>NUCLEOTIDE SEQUENCE</scope>
</reference>
<name>A0ABQ5FLQ6_9ASTR</name>
<reference evidence="1" key="2">
    <citation type="submission" date="2022-01" db="EMBL/GenBank/DDBJ databases">
        <authorList>
            <person name="Yamashiro T."/>
            <person name="Shiraishi A."/>
            <person name="Satake H."/>
            <person name="Nakayama K."/>
        </authorList>
    </citation>
    <scope>NUCLEOTIDE SEQUENCE</scope>
</reference>
<evidence type="ECO:0000313" key="1">
    <source>
        <dbReference type="EMBL" id="GJT64262.1"/>
    </source>
</evidence>
<organism evidence="1 2">
    <name type="scientific">Tanacetum coccineum</name>
    <dbReference type="NCBI Taxonomy" id="301880"/>
    <lineage>
        <taxon>Eukaryota</taxon>
        <taxon>Viridiplantae</taxon>
        <taxon>Streptophyta</taxon>
        <taxon>Embryophyta</taxon>
        <taxon>Tracheophyta</taxon>
        <taxon>Spermatophyta</taxon>
        <taxon>Magnoliopsida</taxon>
        <taxon>eudicotyledons</taxon>
        <taxon>Gunneridae</taxon>
        <taxon>Pentapetalae</taxon>
        <taxon>asterids</taxon>
        <taxon>campanulids</taxon>
        <taxon>Asterales</taxon>
        <taxon>Asteraceae</taxon>
        <taxon>Asteroideae</taxon>
        <taxon>Anthemideae</taxon>
        <taxon>Anthemidinae</taxon>
        <taxon>Tanacetum</taxon>
    </lineage>
</organism>
<sequence length="125" mass="13628">MIIRGRLIVGCDGDGVIHTLHICEDVHDVKVKDHQEVSNVVPGDAPLRTLPLMKSKSNFVEDSKVVIVARDYTVAIPMLLPSPITSPSLTTTNPASGAASNSLLFRSDVRVTKGVIRFHEFLLLK</sequence>
<gene>
    <name evidence="1" type="ORF">Tco_1015742</name>
</gene>
<dbReference type="EMBL" id="BQNB010017528">
    <property type="protein sequence ID" value="GJT64262.1"/>
    <property type="molecule type" value="Genomic_DNA"/>
</dbReference>
<accession>A0ABQ5FLQ6</accession>
<comment type="caution">
    <text evidence="1">The sequence shown here is derived from an EMBL/GenBank/DDBJ whole genome shotgun (WGS) entry which is preliminary data.</text>
</comment>
<evidence type="ECO:0000313" key="2">
    <source>
        <dbReference type="Proteomes" id="UP001151760"/>
    </source>
</evidence>